<feature type="transmembrane region" description="Helical" evidence="6">
    <location>
        <begin position="205"/>
        <end position="226"/>
    </location>
</feature>
<keyword evidence="9" id="KW-1185">Reference proteome</keyword>
<accession>A0A9W4TXE3</accession>
<feature type="transmembrane region" description="Helical" evidence="6">
    <location>
        <begin position="264"/>
        <end position="286"/>
    </location>
</feature>
<dbReference type="AlphaFoldDB" id="A0A9W4TXE3"/>
<feature type="domain" description="Major facilitator superfamily (MFS) profile" evidence="7">
    <location>
        <begin position="170"/>
        <end position="606"/>
    </location>
</feature>
<dbReference type="EMBL" id="CANTUO010000003">
    <property type="protein sequence ID" value="CAI5758662.1"/>
    <property type="molecule type" value="Genomic_DNA"/>
</dbReference>
<feature type="transmembrane region" description="Helical" evidence="6">
    <location>
        <begin position="545"/>
        <end position="566"/>
    </location>
</feature>
<feature type="transmembrane region" description="Helical" evidence="6">
    <location>
        <begin position="512"/>
        <end position="533"/>
    </location>
</feature>
<dbReference type="Proteomes" id="UP001152885">
    <property type="component" value="Unassembled WGS sequence"/>
</dbReference>
<organism evidence="8 9">
    <name type="scientific">Candida verbasci</name>
    <dbReference type="NCBI Taxonomy" id="1227364"/>
    <lineage>
        <taxon>Eukaryota</taxon>
        <taxon>Fungi</taxon>
        <taxon>Dikarya</taxon>
        <taxon>Ascomycota</taxon>
        <taxon>Saccharomycotina</taxon>
        <taxon>Pichiomycetes</taxon>
        <taxon>Debaryomycetaceae</taxon>
        <taxon>Candida/Lodderomyces clade</taxon>
        <taxon>Candida</taxon>
    </lineage>
</organism>
<dbReference type="FunFam" id="1.20.1250.20:FF:000011">
    <property type="entry name" value="MFS multidrug transporter, putative"/>
    <property type="match status" value="1"/>
</dbReference>
<reference evidence="8" key="1">
    <citation type="submission" date="2022-12" db="EMBL/GenBank/DDBJ databases">
        <authorList>
            <person name="Brejova B."/>
        </authorList>
    </citation>
    <scope>NUCLEOTIDE SEQUENCE</scope>
</reference>
<evidence type="ECO:0000256" key="1">
    <source>
        <dbReference type="ARBA" id="ARBA00004141"/>
    </source>
</evidence>
<dbReference type="Gene3D" id="1.20.1250.20">
    <property type="entry name" value="MFS general substrate transporter like domains"/>
    <property type="match status" value="1"/>
</dbReference>
<dbReference type="InterPro" id="IPR011701">
    <property type="entry name" value="MFS"/>
</dbReference>
<dbReference type="OrthoDB" id="3936150at2759"/>
<dbReference type="SUPFAM" id="SSF103473">
    <property type="entry name" value="MFS general substrate transporter"/>
    <property type="match status" value="1"/>
</dbReference>
<evidence type="ECO:0000313" key="8">
    <source>
        <dbReference type="EMBL" id="CAI5758662.1"/>
    </source>
</evidence>
<dbReference type="PROSITE" id="PS50850">
    <property type="entry name" value="MFS"/>
    <property type="match status" value="1"/>
</dbReference>
<proteinExistence type="predicted"/>
<dbReference type="GO" id="GO:0022857">
    <property type="term" value="F:transmembrane transporter activity"/>
    <property type="evidence" value="ECO:0007669"/>
    <property type="project" value="InterPro"/>
</dbReference>
<feature type="transmembrane region" description="Helical" evidence="6">
    <location>
        <begin position="578"/>
        <end position="602"/>
    </location>
</feature>
<evidence type="ECO:0000256" key="2">
    <source>
        <dbReference type="ARBA" id="ARBA00022692"/>
    </source>
</evidence>
<evidence type="ECO:0000256" key="5">
    <source>
        <dbReference type="SAM" id="MobiDB-lite"/>
    </source>
</evidence>
<feature type="transmembrane region" description="Helical" evidence="6">
    <location>
        <begin position="298"/>
        <end position="319"/>
    </location>
</feature>
<feature type="transmembrane region" description="Helical" evidence="6">
    <location>
        <begin position="325"/>
        <end position="347"/>
    </location>
</feature>
<evidence type="ECO:0000256" key="6">
    <source>
        <dbReference type="SAM" id="Phobius"/>
    </source>
</evidence>
<feature type="region of interest" description="Disordered" evidence="5">
    <location>
        <begin position="1"/>
        <end position="25"/>
    </location>
</feature>
<dbReference type="PANTHER" id="PTHR23502">
    <property type="entry name" value="MAJOR FACILITATOR SUPERFAMILY"/>
    <property type="match status" value="1"/>
</dbReference>
<feature type="compositionally biased region" description="Polar residues" evidence="5">
    <location>
        <begin position="8"/>
        <end position="25"/>
    </location>
</feature>
<dbReference type="InterPro" id="IPR020846">
    <property type="entry name" value="MFS_dom"/>
</dbReference>
<dbReference type="InterPro" id="IPR036259">
    <property type="entry name" value="MFS_trans_sf"/>
</dbReference>
<feature type="transmembrane region" description="Helical" evidence="6">
    <location>
        <begin position="399"/>
        <end position="423"/>
    </location>
</feature>
<dbReference type="PANTHER" id="PTHR23502:SF60">
    <property type="entry name" value="MAJOR FACILITATOR SUPERFAMILY (MFS) PROFILE DOMAIN-CONTAINING PROTEIN-RELATED"/>
    <property type="match status" value="1"/>
</dbReference>
<keyword evidence="2 6" id="KW-0812">Transmembrane</keyword>
<protein>
    <recommendedName>
        <fullName evidence="7">Major facilitator superfamily (MFS) profile domain-containing protein</fullName>
    </recommendedName>
</protein>
<keyword evidence="3 6" id="KW-1133">Transmembrane helix</keyword>
<dbReference type="CDD" id="cd17323">
    <property type="entry name" value="MFS_Tpo1_MDR_like"/>
    <property type="match status" value="1"/>
</dbReference>
<feature type="transmembrane region" description="Helical" evidence="6">
    <location>
        <begin position="443"/>
        <end position="464"/>
    </location>
</feature>
<comment type="caution">
    <text evidence="8">The sequence shown here is derived from an EMBL/GenBank/DDBJ whole genome shotgun (WGS) entry which is preliminary data.</text>
</comment>
<evidence type="ECO:0000256" key="3">
    <source>
        <dbReference type="ARBA" id="ARBA00022989"/>
    </source>
</evidence>
<dbReference type="GO" id="GO:0016020">
    <property type="term" value="C:membrane"/>
    <property type="evidence" value="ECO:0007669"/>
    <property type="project" value="UniProtKB-SubCell"/>
</dbReference>
<feature type="transmembrane region" description="Helical" evidence="6">
    <location>
        <begin position="238"/>
        <end position="258"/>
    </location>
</feature>
<dbReference type="Pfam" id="PF07690">
    <property type="entry name" value="MFS_1"/>
    <property type="match status" value="1"/>
</dbReference>
<comment type="subcellular location">
    <subcellularLocation>
        <location evidence="1">Membrane</location>
        <topology evidence="1">Multi-pass membrane protein</topology>
    </subcellularLocation>
</comment>
<feature type="transmembrane region" description="Helical" evidence="6">
    <location>
        <begin position="485"/>
        <end position="506"/>
    </location>
</feature>
<name>A0A9W4TXE3_9ASCO</name>
<evidence type="ECO:0000313" key="9">
    <source>
        <dbReference type="Proteomes" id="UP001152885"/>
    </source>
</evidence>
<gene>
    <name evidence="8" type="ORF">CANVERA_P3174</name>
</gene>
<sequence>MDKEKQSIDINQNDITSSSSNEDPMTLTQSHFEIHLQQQNKERRRSSINSIHKNTVEFFRKSLTGDNVSYNEKNDVEYSVHHIYGDLNSEEIKLQRSATRRSIINEIENKIEDNDDQIDAIDELAIPETSIILVQQHGKDFDEIDPELVTFTENDPDNPRNWSTATKIYLIGFVSLYALVAPMSSSMVSPAVPEIAKEFNITSPVIKAMVVSIQILSWAIGPLIIAPLSEHDIIGRKLVLDVTCWISLIFNIGCSVSQNTAQLMICRFFCGLFGANAMSICAGNIADLVDPNYRNMALAGYSLAPLLGPVIAPLISGFIVDHKPWRWSFYILCAFNGFVALTATFLFKETYAPTILLRRAKKLRKTTGNDNLHTIYEITDNETFISKVWICMCRPIKILFFHPMIVALGSFMAFTYSFMYLMITTFPEVFGNQYGFKTKGKIGLMYIPLGIGFLLGVFIWTFSIDKVYSYLTKKNKNVAKPEFRLPCLLASAIFIPLGLIIFGWSVQYKLHWVLPSLGSILFGFGLVAVFQTIQNYFIDMNTRLAASSVAAGAMFRSVFGFFLPLIASKLYGRFGYGWGNTLCAFIAIVLGIPFPTFCFFYGERIRNWANKRFEMEQLKRDQKNLEKMKRKNNDLA</sequence>
<feature type="transmembrane region" description="Helical" evidence="6">
    <location>
        <begin position="168"/>
        <end position="185"/>
    </location>
</feature>
<evidence type="ECO:0000256" key="4">
    <source>
        <dbReference type="ARBA" id="ARBA00023136"/>
    </source>
</evidence>
<keyword evidence="4 6" id="KW-0472">Membrane</keyword>
<evidence type="ECO:0000259" key="7">
    <source>
        <dbReference type="PROSITE" id="PS50850"/>
    </source>
</evidence>